<evidence type="ECO:0000313" key="2">
    <source>
        <dbReference type="EMBL" id="GAC62716.1"/>
    </source>
</evidence>
<keyword evidence="3" id="KW-1185">Reference proteome</keyword>
<dbReference type="eggNOG" id="ENOG5032ECC">
    <property type="taxonomic scope" value="Bacteria"/>
</dbReference>
<evidence type="ECO:0000256" key="1">
    <source>
        <dbReference type="SAM" id="MobiDB-lite"/>
    </source>
</evidence>
<dbReference type="EMBL" id="BANU01000041">
    <property type="protein sequence ID" value="GAC62716.1"/>
    <property type="molecule type" value="Genomic_DNA"/>
</dbReference>
<protein>
    <submittedName>
        <fullName evidence="2">Uncharacterized protein</fullName>
    </submittedName>
</protein>
<feature type="compositionally biased region" description="Low complexity" evidence="1">
    <location>
        <begin position="55"/>
        <end position="68"/>
    </location>
</feature>
<name>L7LPM9_9ACTN</name>
<proteinExistence type="predicted"/>
<organism evidence="2 3">
    <name type="scientific">Gordonia sihwensis NBRC 108236</name>
    <dbReference type="NCBI Taxonomy" id="1223544"/>
    <lineage>
        <taxon>Bacteria</taxon>
        <taxon>Bacillati</taxon>
        <taxon>Actinomycetota</taxon>
        <taxon>Actinomycetes</taxon>
        <taxon>Mycobacteriales</taxon>
        <taxon>Gordoniaceae</taxon>
        <taxon>Gordonia</taxon>
    </lineage>
</organism>
<comment type="caution">
    <text evidence="2">The sequence shown here is derived from an EMBL/GenBank/DDBJ whole genome shotgun (WGS) entry which is preliminary data.</text>
</comment>
<dbReference type="Proteomes" id="UP000035083">
    <property type="component" value="Unassembled WGS sequence"/>
</dbReference>
<accession>L7LPM9</accession>
<reference evidence="2 3" key="1">
    <citation type="submission" date="2012-12" db="EMBL/GenBank/DDBJ databases">
        <title>Whole genome shotgun sequence of Gordonia sihwensis NBRC 108236.</title>
        <authorList>
            <person name="Yoshida I."/>
            <person name="Hosoyama A."/>
            <person name="Tsuchikane K."/>
            <person name="Ando Y."/>
            <person name="Baba S."/>
            <person name="Ohji S."/>
            <person name="Hamada M."/>
            <person name="Tamura T."/>
            <person name="Yamazoe A."/>
            <person name="Yamazaki S."/>
            <person name="Fujita N."/>
        </authorList>
    </citation>
    <scope>NUCLEOTIDE SEQUENCE [LARGE SCALE GENOMIC DNA]</scope>
    <source>
        <strain evidence="2 3">NBRC 108236</strain>
    </source>
</reference>
<sequence>MAVAAGAALLAVGVASCDNGDRAVRQSVPSTVVTVTKSVAPVTDSGSPTVTVMPTESTETTEAATETSPRSDLSSYYGEWTGHGRQMTLQPDGTALVTLASGAANVEKWTAMWGAHGNGIVVTLDTMTWHTGEPLGNQPGTSWTAVLAPSAEDGVTVLHMPGFADWCSTRFGRSVVCGA</sequence>
<evidence type="ECO:0000313" key="3">
    <source>
        <dbReference type="Proteomes" id="UP000035083"/>
    </source>
</evidence>
<feature type="region of interest" description="Disordered" evidence="1">
    <location>
        <begin position="43"/>
        <end position="74"/>
    </location>
</feature>
<dbReference type="AlphaFoldDB" id="L7LPM9"/>
<feature type="compositionally biased region" description="Polar residues" evidence="1">
    <location>
        <begin position="44"/>
        <end position="54"/>
    </location>
</feature>
<gene>
    <name evidence="2" type="ORF">GSI01S_41_00170</name>
</gene>